<dbReference type="PANTHER" id="PTHR34957">
    <property type="entry name" value="NUCLEAR TRANSPORT FACTOR 2 (NTF2) FAMILY PROTEIN"/>
    <property type="match status" value="1"/>
</dbReference>
<evidence type="ECO:0000259" key="1">
    <source>
        <dbReference type="Pfam" id="PF13474"/>
    </source>
</evidence>
<name>A0A9X3X1G2_9BACT</name>
<dbReference type="Gene3D" id="3.10.450.50">
    <property type="match status" value="1"/>
</dbReference>
<dbReference type="AlphaFoldDB" id="A0A9X3X1G2"/>
<dbReference type="RefSeq" id="WP_272418788.1">
    <property type="nucleotide sequence ID" value="NZ_JAGTJJ010000006.1"/>
</dbReference>
<evidence type="ECO:0000313" key="3">
    <source>
        <dbReference type="Proteomes" id="UP001151081"/>
    </source>
</evidence>
<dbReference type="Pfam" id="PF13474">
    <property type="entry name" value="SnoaL_3"/>
    <property type="match status" value="1"/>
</dbReference>
<accession>A0A9X3X1G2</accession>
<dbReference type="EMBL" id="JAGTJJ010000006">
    <property type="protein sequence ID" value="MDC3981989.1"/>
    <property type="molecule type" value="Genomic_DNA"/>
</dbReference>
<organism evidence="2 3">
    <name type="scientific">Polyangium jinanense</name>
    <dbReference type="NCBI Taxonomy" id="2829994"/>
    <lineage>
        <taxon>Bacteria</taxon>
        <taxon>Pseudomonadati</taxon>
        <taxon>Myxococcota</taxon>
        <taxon>Polyangia</taxon>
        <taxon>Polyangiales</taxon>
        <taxon>Polyangiaceae</taxon>
        <taxon>Polyangium</taxon>
    </lineage>
</organism>
<dbReference type="Proteomes" id="UP001151081">
    <property type="component" value="Unassembled WGS sequence"/>
</dbReference>
<evidence type="ECO:0000313" key="2">
    <source>
        <dbReference type="EMBL" id="MDC3981989.1"/>
    </source>
</evidence>
<comment type="caution">
    <text evidence="2">The sequence shown here is derived from an EMBL/GenBank/DDBJ whole genome shotgun (WGS) entry which is preliminary data.</text>
</comment>
<dbReference type="SUPFAM" id="SSF54427">
    <property type="entry name" value="NTF2-like"/>
    <property type="match status" value="1"/>
</dbReference>
<sequence>MASDEAEVLAANAAFYAAFARRDLVAMDDLWARHAGVACVHPGWDVVRGRAEVMASFRAILSSPSAPAIVAKRPAATVLGDAAFVVCTESIDGNELVATNLFVREDGAFRLVLHQAGPIARREALKRTPPKVLN</sequence>
<dbReference type="InterPro" id="IPR032710">
    <property type="entry name" value="NTF2-like_dom_sf"/>
</dbReference>
<gene>
    <name evidence="2" type="ORF">KEG57_15840</name>
</gene>
<dbReference type="InterPro" id="IPR037401">
    <property type="entry name" value="SnoaL-like"/>
</dbReference>
<proteinExistence type="predicted"/>
<keyword evidence="3" id="KW-1185">Reference proteome</keyword>
<feature type="domain" description="SnoaL-like" evidence="1">
    <location>
        <begin position="8"/>
        <end position="116"/>
    </location>
</feature>
<dbReference type="PANTHER" id="PTHR34957:SF1">
    <property type="entry name" value="NUCLEAR TRANSPORT FACTOR 2 (NTF2) FAMILY PROTEIN"/>
    <property type="match status" value="1"/>
</dbReference>
<reference evidence="2 3" key="1">
    <citation type="submission" date="2021-04" db="EMBL/GenBank/DDBJ databases">
        <title>Genome analysis of Polyangium sp.</title>
        <authorList>
            <person name="Li Y."/>
            <person name="Wang J."/>
        </authorList>
    </citation>
    <scope>NUCLEOTIDE SEQUENCE [LARGE SCALE GENOMIC DNA]</scope>
    <source>
        <strain evidence="2 3">SDU14</strain>
    </source>
</reference>
<protein>
    <submittedName>
        <fullName evidence="2">Nuclear transport factor 2 family protein</fullName>
    </submittedName>
</protein>